<evidence type="ECO:0000313" key="7">
    <source>
        <dbReference type="EMBL" id="CAJ0591990.1"/>
    </source>
</evidence>
<dbReference type="PANTHER" id="PTHR45948">
    <property type="entry name" value="DUAL SPECIFICITY PROTEIN PHOSPHATASE DDB_G0269404-RELATED"/>
    <property type="match status" value="1"/>
</dbReference>
<dbReference type="GO" id="GO:0004725">
    <property type="term" value="F:protein tyrosine phosphatase activity"/>
    <property type="evidence" value="ECO:0007669"/>
    <property type="project" value="TreeGrafter"/>
</dbReference>
<organism evidence="7 8">
    <name type="scientific">Cylicocyclus nassatus</name>
    <name type="common">Nematode worm</name>
    <dbReference type="NCBI Taxonomy" id="53992"/>
    <lineage>
        <taxon>Eukaryota</taxon>
        <taxon>Metazoa</taxon>
        <taxon>Ecdysozoa</taxon>
        <taxon>Nematoda</taxon>
        <taxon>Chromadorea</taxon>
        <taxon>Rhabditida</taxon>
        <taxon>Rhabditina</taxon>
        <taxon>Rhabditomorpha</taxon>
        <taxon>Strongyloidea</taxon>
        <taxon>Strongylidae</taxon>
        <taxon>Cylicocyclus</taxon>
    </lineage>
</organism>
<sequence length="86" mass="9719">MKQAAVLVHCLTGVSRSATVVAAYLMTLCDMSFFNVISFISRKWPLSIRISVFACNYATLPIDDCATMSREKHHTKTRSGQSRRYE</sequence>
<evidence type="ECO:0000259" key="6">
    <source>
        <dbReference type="PROSITE" id="PS50056"/>
    </source>
</evidence>
<evidence type="ECO:0000256" key="4">
    <source>
        <dbReference type="ARBA" id="ARBA00047761"/>
    </source>
</evidence>
<dbReference type="PANTHER" id="PTHR45948:SF2">
    <property type="entry name" value="DUAL SPECIFICITY PROTEIN PHOSPHATASE"/>
    <property type="match status" value="1"/>
</dbReference>
<keyword evidence="8" id="KW-1185">Reference proteome</keyword>
<dbReference type="PROSITE" id="PS00383">
    <property type="entry name" value="TYR_PHOSPHATASE_1"/>
    <property type="match status" value="1"/>
</dbReference>
<keyword evidence="2" id="KW-0378">Hydrolase</keyword>
<evidence type="ECO:0000256" key="3">
    <source>
        <dbReference type="ARBA" id="ARBA00022912"/>
    </source>
</evidence>
<dbReference type="GO" id="GO:0005829">
    <property type="term" value="C:cytosol"/>
    <property type="evidence" value="ECO:0007669"/>
    <property type="project" value="TreeGrafter"/>
</dbReference>
<reference evidence="7" key="1">
    <citation type="submission" date="2023-07" db="EMBL/GenBank/DDBJ databases">
        <authorList>
            <consortium name="CYATHOMIX"/>
        </authorList>
    </citation>
    <scope>NUCLEOTIDE SEQUENCE</scope>
    <source>
        <strain evidence="7">N/A</strain>
    </source>
</reference>
<dbReference type="PROSITE" id="PS50056">
    <property type="entry name" value="TYR_PHOSPHATASE_2"/>
    <property type="match status" value="1"/>
</dbReference>
<dbReference type="GO" id="GO:0007165">
    <property type="term" value="P:signal transduction"/>
    <property type="evidence" value="ECO:0007669"/>
    <property type="project" value="TreeGrafter"/>
</dbReference>
<comment type="caution">
    <text evidence="7">The sequence shown here is derived from an EMBL/GenBank/DDBJ whole genome shotgun (WGS) entry which is preliminary data.</text>
</comment>
<keyword evidence="3" id="KW-0904">Protein phosphatase</keyword>
<dbReference type="GO" id="GO:0004722">
    <property type="term" value="F:protein serine/threonine phosphatase activity"/>
    <property type="evidence" value="ECO:0007669"/>
    <property type="project" value="UniProtKB-EC"/>
</dbReference>
<protein>
    <recommendedName>
        <fullName evidence="6">Tyrosine specific protein phosphatases domain-containing protein</fullName>
    </recommendedName>
</protein>
<dbReference type="Gene3D" id="3.90.190.10">
    <property type="entry name" value="Protein tyrosine phosphatase superfamily"/>
    <property type="match status" value="1"/>
</dbReference>
<name>A0AA36DS55_CYLNA</name>
<dbReference type="Proteomes" id="UP001176961">
    <property type="component" value="Unassembled WGS sequence"/>
</dbReference>
<evidence type="ECO:0000313" key="8">
    <source>
        <dbReference type="Proteomes" id="UP001176961"/>
    </source>
</evidence>
<accession>A0AA36DS55</accession>
<dbReference type="InterPro" id="IPR016130">
    <property type="entry name" value="Tyr_Pase_AS"/>
</dbReference>
<feature type="domain" description="Tyrosine specific protein phosphatases" evidence="6">
    <location>
        <begin position="1"/>
        <end position="49"/>
    </location>
</feature>
<comment type="similarity">
    <text evidence="1">Belongs to the protein-tyrosine phosphatase family. Non-receptor class dual specificity subfamily.</text>
</comment>
<comment type="catalytic activity">
    <reaction evidence="4">
        <text>O-phospho-L-seryl-[protein] + H2O = L-seryl-[protein] + phosphate</text>
        <dbReference type="Rhea" id="RHEA:20629"/>
        <dbReference type="Rhea" id="RHEA-COMP:9863"/>
        <dbReference type="Rhea" id="RHEA-COMP:11604"/>
        <dbReference type="ChEBI" id="CHEBI:15377"/>
        <dbReference type="ChEBI" id="CHEBI:29999"/>
        <dbReference type="ChEBI" id="CHEBI:43474"/>
        <dbReference type="ChEBI" id="CHEBI:83421"/>
        <dbReference type="EC" id="3.1.3.16"/>
    </reaction>
</comment>
<evidence type="ECO:0000256" key="1">
    <source>
        <dbReference type="ARBA" id="ARBA00008601"/>
    </source>
</evidence>
<dbReference type="Pfam" id="PF00782">
    <property type="entry name" value="DSPc"/>
    <property type="match status" value="1"/>
</dbReference>
<evidence type="ECO:0000256" key="2">
    <source>
        <dbReference type="ARBA" id="ARBA00022801"/>
    </source>
</evidence>
<dbReference type="SUPFAM" id="SSF52799">
    <property type="entry name" value="(Phosphotyrosine protein) phosphatases II"/>
    <property type="match status" value="1"/>
</dbReference>
<dbReference type="InterPro" id="IPR000387">
    <property type="entry name" value="Tyr_Pase_dom"/>
</dbReference>
<dbReference type="CDD" id="cd14498">
    <property type="entry name" value="DSP"/>
    <property type="match status" value="1"/>
</dbReference>
<gene>
    <name evidence="7" type="ORF">CYNAS_LOCUS3973</name>
</gene>
<dbReference type="AlphaFoldDB" id="A0AA36DS55"/>
<proteinExistence type="inferred from homology"/>
<evidence type="ECO:0000256" key="5">
    <source>
        <dbReference type="ARBA" id="ARBA00048336"/>
    </source>
</evidence>
<dbReference type="InterPro" id="IPR000340">
    <property type="entry name" value="Dual-sp_phosphatase_cat-dom"/>
</dbReference>
<comment type="catalytic activity">
    <reaction evidence="5">
        <text>O-phospho-L-threonyl-[protein] + H2O = L-threonyl-[protein] + phosphate</text>
        <dbReference type="Rhea" id="RHEA:47004"/>
        <dbReference type="Rhea" id="RHEA-COMP:11060"/>
        <dbReference type="Rhea" id="RHEA-COMP:11605"/>
        <dbReference type="ChEBI" id="CHEBI:15377"/>
        <dbReference type="ChEBI" id="CHEBI:30013"/>
        <dbReference type="ChEBI" id="CHEBI:43474"/>
        <dbReference type="ChEBI" id="CHEBI:61977"/>
        <dbReference type="EC" id="3.1.3.16"/>
    </reaction>
</comment>
<dbReference type="InterPro" id="IPR029021">
    <property type="entry name" value="Prot-tyrosine_phosphatase-like"/>
</dbReference>
<dbReference type="EMBL" id="CATQJL010000001">
    <property type="protein sequence ID" value="CAJ0591990.1"/>
    <property type="molecule type" value="Genomic_DNA"/>
</dbReference>